<evidence type="ECO:0000259" key="7">
    <source>
        <dbReference type="Pfam" id="PF10277"/>
    </source>
</evidence>
<evidence type="ECO:0000313" key="9">
    <source>
        <dbReference type="RefSeq" id="XP_015599824.1"/>
    </source>
</evidence>
<keyword evidence="8" id="KW-1185">Reference proteome</keyword>
<feature type="transmembrane region" description="Helical" evidence="6">
    <location>
        <begin position="96"/>
        <end position="117"/>
    </location>
</feature>
<feature type="domain" description="CWH43-like N-terminal" evidence="7">
    <location>
        <begin position="10"/>
        <end position="234"/>
    </location>
</feature>
<dbReference type="GO" id="GO:0012505">
    <property type="term" value="C:endomembrane system"/>
    <property type="evidence" value="ECO:0007669"/>
    <property type="project" value="UniProtKB-SubCell"/>
</dbReference>
<comment type="subcellular location">
    <subcellularLocation>
        <location evidence="1">Endomembrane system</location>
        <topology evidence="1">Multi-pass membrane protein</topology>
    </subcellularLocation>
</comment>
<dbReference type="Proteomes" id="UP000694920">
    <property type="component" value="Unplaced"/>
</dbReference>
<name>A0AAJ7FMZ6_CEPCN</name>
<keyword evidence="5 6" id="KW-0472">Membrane</keyword>
<evidence type="ECO:0000256" key="1">
    <source>
        <dbReference type="ARBA" id="ARBA00004127"/>
    </source>
</evidence>
<dbReference type="PANTHER" id="PTHR21324:SF2">
    <property type="entry name" value="EG:22E5.9 PROTEIN"/>
    <property type="match status" value="1"/>
</dbReference>
<evidence type="ECO:0000313" key="11">
    <source>
        <dbReference type="RefSeq" id="XP_024942876.1"/>
    </source>
</evidence>
<protein>
    <submittedName>
        <fullName evidence="9 10">DNA damage-regulated autophagy modulator protein 2</fullName>
    </submittedName>
</protein>
<gene>
    <name evidence="9 10 11" type="primary">LOC107269910</name>
</gene>
<evidence type="ECO:0000256" key="2">
    <source>
        <dbReference type="ARBA" id="ARBA00006565"/>
    </source>
</evidence>
<feature type="transmembrane region" description="Helical" evidence="6">
    <location>
        <begin position="208"/>
        <end position="228"/>
    </location>
</feature>
<feature type="transmembrane region" description="Helical" evidence="6">
    <location>
        <begin position="57"/>
        <end position="75"/>
    </location>
</feature>
<comment type="similarity">
    <text evidence="2">Belongs to the DRAM/TMEM150 family.</text>
</comment>
<dbReference type="RefSeq" id="XP_015599824.1">
    <property type="nucleotide sequence ID" value="XM_015744338.2"/>
</dbReference>
<feature type="transmembrane region" description="Helical" evidence="6">
    <location>
        <begin position="12"/>
        <end position="37"/>
    </location>
</feature>
<accession>A0AAJ7FMZ6</accession>
<keyword evidence="3 6" id="KW-0812">Transmembrane</keyword>
<evidence type="ECO:0000256" key="3">
    <source>
        <dbReference type="ARBA" id="ARBA00022692"/>
    </source>
</evidence>
<dbReference type="InterPro" id="IPR050911">
    <property type="entry name" value="DRAM/TMEM150_Autophagy_Mod"/>
</dbReference>
<evidence type="ECO:0000256" key="6">
    <source>
        <dbReference type="SAM" id="Phobius"/>
    </source>
</evidence>
<dbReference type="PANTHER" id="PTHR21324">
    <property type="entry name" value="FASTING-INDUCIBLE INTEGRAL MEMBRANE PROTEIN TM6P1-RELATED"/>
    <property type="match status" value="1"/>
</dbReference>
<dbReference type="Pfam" id="PF10277">
    <property type="entry name" value="Frag1"/>
    <property type="match status" value="1"/>
</dbReference>
<evidence type="ECO:0000256" key="5">
    <source>
        <dbReference type="ARBA" id="ARBA00023136"/>
    </source>
</evidence>
<organism evidence="8 10">
    <name type="scientific">Cephus cinctus</name>
    <name type="common">Wheat stem sawfly</name>
    <dbReference type="NCBI Taxonomy" id="211228"/>
    <lineage>
        <taxon>Eukaryota</taxon>
        <taxon>Metazoa</taxon>
        <taxon>Ecdysozoa</taxon>
        <taxon>Arthropoda</taxon>
        <taxon>Hexapoda</taxon>
        <taxon>Insecta</taxon>
        <taxon>Pterygota</taxon>
        <taxon>Neoptera</taxon>
        <taxon>Endopterygota</taxon>
        <taxon>Hymenoptera</taxon>
        <taxon>Cephoidea</taxon>
        <taxon>Cephidae</taxon>
        <taxon>Cephus</taxon>
    </lineage>
</organism>
<dbReference type="RefSeq" id="XP_024942876.1">
    <property type="nucleotide sequence ID" value="XM_025087108.1"/>
</dbReference>
<dbReference type="InterPro" id="IPR019402">
    <property type="entry name" value="CWH43_N"/>
</dbReference>
<keyword evidence="4 6" id="KW-1133">Transmembrane helix</keyword>
<feature type="transmembrane region" description="Helical" evidence="6">
    <location>
        <begin position="123"/>
        <end position="142"/>
    </location>
</feature>
<dbReference type="AlphaFoldDB" id="A0AAJ7FMZ6"/>
<evidence type="ECO:0000313" key="10">
    <source>
        <dbReference type="RefSeq" id="XP_015599825.1"/>
    </source>
</evidence>
<feature type="transmembrane region" description="Helical" evidence="6">
    <location>
        <begin position="163"/>
        <end position="188"/>
    </location>
</feature>
<reference evidence="9 10" key="1">
    <citation type="submission" date="2025-04" db="UniProtKB">
        <authorList>
            <consortium name="RefSeq"/>
        </authorList>
    </citation>
    <scope>IDENTIFICATION</scope>
</reference>
<dbReference type="KEGG" id="ccin:107269910"/>
<dbReference type="GeneID" id="107269910"/>
<proteinExistence type="inferred from homology"/>
<evidence type="ECO:0000313" key="8">
    <source>
        <dbReference type="Proteomes" id="UP000694920"/>
    </source>
</evidence>
<dbReference type="RefSeq" id="XP_015599825.1">
    <property type="nucleotide sequence ID" value="XM_015744339.2"/>
</dbReference>
<evidence type="ECO:0000256" key="4">
    <source>
        <dbReference type="ARBA" id="ARBA00022989"/>
    </source>
</evidence>
<sequence length="273" mass="30865">MEKEPIFENVHYLPIVLFVALPTTFIVTYVIAVLLGHVEAGFPYISDAATYAPESCIFAQFINMTAALMCFVIYIRYSQIKECNSVYKLNESLPKWNRMALIMGMISTIGLSIVANFQETSVVVVHLIGAFMCFGGGTAYFWTQAMCSYYLHPLGCSIRIAHLRLALSIFCTVCFFIILITGMLAHMAYNGTNPRKWYKEDGGWELHVVSTVTEWICAVAFCVYILTFTDEFREIELKHPKVIYKSGRLTSSNEILNESQHSVIQIQTPPTIT</sequence>